<gene>
    <name evidence="17" type="ORF">PHYEVI_LOCUS3863</name>
</gene>
<evidence type="ECO:0000256" key="1">
    <source>
        <dbReference type="ARBA" id="ARBA00005490"/>
    </source>
</evidence>
<evidence type="ECO:0000256" key="7">
    <source>
        <dbReference type="ARBA" id="ARBA00022737"/>
    </source>
</evidence>
<sequence length="1157" mass="131424">MPQYGDLYGATRYNYPAYPTYSRYSHLYKPHLTTISEISLPYRRLNAPKLYLPSTRPQRPIKVIDTADIDVSSGRYKKFERRSKPQEARPSERVSRDRGTVRLRTLHPDRLRQQISGKTLGQLLKEKFLIRSRSKEKAFARSASFRDICDAITSEGVEAELNPGQPEAVRRRQSRGDLLDDIRRASRELSPEDLRVLNSILAAEGSDSGDSSDDEFTLYRVEREPRGVVEAEASKCAAECSAQTEQYPSRYPDGSLLIESLEGSESVAVDERIEAGDCVGERIGEEGKVVNKSIENVKSFQEVKAVCKPIEEVKASSKQIEEVKTAGKQIEEVKASGKQIEEVKATSKQIEEVKASGKQFVEVKASAKPIEEVKAVGKQTEEVKAAGKQFVEVKDSGKQIEKVKSVDIPIKEVKAVGKQIENIKTSGKQFEEVKTIGRQFVTSEASESKQIEERINRIHPTVQLTEEKPIEQAKKLVGNKTIKPSKEEESKPEEIPTVLADDNKATNQIVDETEAPKDISNVEIEEIKFKFKPKITSTSSIEEPPSPKRTLVAVVDEVEVQTPPKDKEKKLKLNVCVSIELAKKEPKPKRVDQGVFAPPAARRPLLHRLLAGRPPAHQHQQLRELQKTKKKKKKRSPKVTSKRSLLQKPMKDDPDLSVFVPPEEPPAEAPAQAEPAFVPLQSNRLSQWMHPWSKPEQYDECPVEIYARPKVIKGRHYPRGRKNRHQQQQQQPQGPADSDDATTTTTEEEDDEEEDEEEATSVSLKSNDSGFGSTIPEKLNAQPENRVGQVCDRDELDVEDFLTDLRKCGKIIPPATTIPRFKKYCAEDFEFRKVLGKGSFGKVMLAKLKDTEYYYAVKCLKKDEIIEDNDIECTLIERKVLALGTKHPFLCHLLCTFQTESHLFFVMEYLNGGDLMFHITTTGYFSEDYARFYSAEVISGLQFLHSKGIIYRDLKLDNVMLDFDGHVRLADFGMCKLQIFLDRMAESFCGTPDYMAPEIIKGLHYNQSVDWWSFGVLLYEMLSGQSPFSGCDEDELFWSICNEKPVFPKHFSTNAVEILKLLLEKDQSKRLGNRFCEHGSIRDHAFFKNIDWSDLEARRIEPPFKPHLVHPLDTQYFDAHFTKETVKLTTGEEPAQERIDQTQFRGFSYTNPNACDR</sequence>
<evidence type="ECO:0000313" key="17">
    <source>
        <dbReference type="EMBL" id="CAG9857458.1"/>
    </source>
</evidence>
<dbReference type="Gene3D" id="1.10.510.10">
    <property type="entry name" value="Transferase(Phosphotransferase) domain 1"/>
    <property type="match status" value="1"/>
</dbReference>
<dbReference type="SMART" id="SM00133">
    <property type="entry name" value="S_TK_X"/>
    <property type="match status" value="1"/>
</dbReference>
<evidence type="ECO:0000256" key="14">
    <source>
        <dbReference type="SAM" id="MobiDB-lite"/>
    </source>
</evidence>
<keyword evidence="3" id="KW-0723">Serine/threonine-protein kinase</keyword>
<keyword evidence="6" id="KW-0479">Metal-binding</keyword>
<name>A0A9N9TFH9_PHYSR</name>
<evidence type="ECO:0000256" key="9">
    <source>
        <dbReference type="ARBA" id="ARBA00022771"/>
    </source>
</evidence>
<dbReference type="InterPro" id="IPR000961">
    <property type="entry name" value="AGC-kinase_C"/>
</dbReference>
<feature type="region of interest" description="Disordered" evidence="14">
    <location>
        <begin position="477"/>
        <end position="517"/>
    </location>
</feature>
<feature type="compositionally biased region" description="Polar residues" evidence="14">
    <location>
        <begin position="762"/>
        <end position="772"/>
    </location>
</feature>
<dbReference type="GO" id="GO:0005524">
    <property type="term" value="F:ATP binding"/>
    <property type="evidence" value="ECO:0007669"/>
    <property type="project" value="UniProtKB-UniRule"/>
</dbReference>
<dbReference type="PANTHER" id="PTHR24351">
    <property type="entry name" value="RIBOSOMAL PROTEIN S6 KINASE"/>
    <property type="match status" value="1"/>
</dbReference>
<dbReference type="SUPFAM" id="SSF56112">
    <property type="entry name" value="Protein kinase-like (PK-like)"/>
    <property type="match status" value="1"/>
</dbReference>
<feature type="domain" description="Protein kinase" evidence="15">
    <location>
        <begin position="829"/>
        <end position="1087"/>
    </location>
</feature>
<feature type="region of interest" description="Disordered" evidence="14">
    <location>
        <begin position="583"/>
        <end position="679"/>
    </location>
</feature>
<dbReference type="PROSITE" id="PS00108">
    <property type="entry name" value="PROTEIN_KINASE_ST"/>
    <property type="match status" value="1"/>
</dbReference>
<feature type="region of interest" description="Disordered" evidence="14">
    <location>
        <begin position="716"/>
        <end position="786"/>
    </location>
</feature>
<evidence type="ECO:0000256" key="10">
    <source>
        <dbReference type="ARBA" id="ARBA00022777"/>
    </source>
</evidence>
<evidence type="ECO:0000313" key="18">
    <source>
        <dbReference type="Proteomes" id="UP001153712"/>
    </source>
</evidence>
<evidence type="ECO:0000256" key="8">
    <source>
        <dbReference type="ARBA" id="ARBA00022741"/>
    </source>
</evidence>
<keyword evidence="10" id="KW-0418">Kinase</keyword>
<dbReference type="InterPro" id="IPR011009">
    <property type="entry name" value="Kinase-like_dom_sf"/>
</dbReference>
<keyword evidence="7" id="KW-0677">Repeat</keyword>
<feature type="region of interest" description="Disordered" evidence="14">
    <location>
        <begin position="76"/>
        <end position="99"/>
    </location>
</feature>
<dbReference type="OrthoDB" id="10047816at2759"/>
<dbReference type="EMBL" id="OU900107">
    <property type="protein sequence ID" value="CAG9857458.1"/>
    <property type="molecule type" value="Genomic_DNA"/>
</dbReference>
<keyword evidence="5" id="KW-0808">Transferase</keyword>
<feature type="compositionally biased region" description="Acidic residues" evidence="14">
    <location>
        <begin position="746"/>
        <end position="759"/>
    </location>
</feature>
<evidence type="ECO:0000256" key="4">
    <source>
        <dbReference type="ARBA" id="ARBA00022553"/>
    </source>
</evidence>
<evidence type="ECO:0000259" key="16">
    <source>
        <dbReference type="PROSITE" id="PS51285"/>
    </source>
</evidence>
<evidence type="ECO:0000256" key="12">
    <source>
        <dbReference type="ARBA" id="ARBA00022840"/>
    </source>
</evidence>
<evidence type="ECO:0000256" key="5">
    <source>
        <dbReference type="ARBA" id="ARBA00022679"/>
    </source>
</evidence>
<accession>A0A9N9TFH9</accession>
<feature type="compositionally biased region" description="Basic and acidic residues" evidence="14">
    <location>
        <begin position="484"/>
        <end position="494"/>
    </location>
</feature>
<dbReference type="Proteomes" id="UP001153712">
    <property type="component" value="Chromosome 14"/>
</dbReference>
<keyword evidence="9" id="KW-0863">Zinc-finger</keyword>
<dbReference type="PROSITE" id="PS50011">
    <property type="entry name" value="PROTEIN_KINASE_DOM"/>
    <property type="match status" value="1"/>
</dbReference>
<evidence type="ECO:0000256" key="11">
    <source>
        <dbReference type="ARBA" id="ARBA00022833"/>
    </source>
</evidence>
<feature type="compositionally biased region" description="Low complexity" evidence="14">
    <location>
        <begin position="597"/>
        <end position="615"/>
    </location>
</feature>
<proteinExistence type="inferred from homology"/>
<dbReference type="Pfam" id="PF00433">
    <property type="entry name" value="Pkinase_C"/>
    <property type="match status" value="1"/>
</dbReference>
<keyword evidence="4" id="KW-0597">Phosphoprotein</keyword>
<feature type="compositionally biased region" description="Basic and acidic residues" evidence="14">
    <location>
        <begin position="583"/>
        <end position="592"/>
    </location>
</feature>
<dbReference type="SMART" id="SM00220">
    <property type="entry name" value="S_TKc"/>
    <property type="match status" value="1"/>
</dbReference>
<dbReference type="Pfam" id="PF00069">
    <property type="entry name" value="Pkinase"/>
    <property type="match status" value="1"/>
</dbReference>
<keyword evidence="8 13" id="KW-0547">Nucleotide-binding</keyword>
<dbReference type="GO" id="GO:0008270">
    <property type="term" value="F:zinc ion binding"/>
    <property type="evidence" value="ECO:0007669"/>
    <property type="project" value="UniProtKB-KW"/>
</dbReference>
<keyword evidence="18" id="KW-1185">Reference proteome</keyword>
<dbReference type="InterPro" id="IPR000719">
    <property type="entry name" value="Prot_kinase_dom"/>
</dbReference>
<protein>
    <recommendedName>
        <fullName evidence="2">protein kinase C</fullName>
        <ecNumber evidence="2">2.7.11.13</ecNumber>
    </recommendedName>
</protein>
<feature type="domain" description="AGC-kinase C-terminal" evidence="16">
    <location>
        <begin position="1088"/>
        <end position="1157"/>
    </location>
</feature>
<dbReference type="InterPro" id="IPR008271">
    <property type="entry name" value="Ser/Thr_kinase_AS"/>
</dbReference>
<dbReference type="FunFam" id="1.10.510.10:FF:000023">
    <property type="entry name" value="Protein kinase C"/>
    <property type="match status" value="1"/>
</dbReference>
<feature type="compositionally biased region" description="Basic residues" evidence="14">
    <location>
        <begin position="628"/>
        <end position="641"/>
    </location>
</feature>
<dbReference type="GO" id="GO:0004697">
    <property type="term" value="F:diacylglycerol-dependent serine/threonine kinase activity"/>
    <property type="evidence" value="ECO:0007669"/>
    <property type="project" value="UniProtKB-EC"/>
</dbReference>
<organism evidence="17 18">
    <name type="scientific">Phyllotreta striolata</name>
    <name type="common">Striped flea beetle</name>
    <name type="synonym">Crioceris striolata</name>
    <dbReference type="NCBI Taxonomy" id="444603"/>
    <lineage>
        <taxon>Eukaryota</taxon>
        <taxon>Metazoa</taxon>
        <taxon>Ecdysozoa</taxon>
        <taxon>Arthropoda</taxon>
        <taxon>Hexapoda</taxon>
        <taxon>Insecta</taxon>
        <taxon>Pterygota</taxon>
        <taxon>Neoptera</taxon>
        <taxon>Endopterygota</taxon>
        <taxon>Coleoptera</taxon>
        <taxon>Polyphaga</taxon>
        <taxon>Cucujiformia</taxon>
        <taxon>Chrysomeloidea</taxon>
        <taxon>Chrysomelidae</taxon>
        <taxon>Galerucinae</taxon>
        <taxon>Alticini</taxon>
        <taxon>Phyllotreta</taxon>
    </lineage>
</organism>
<dbReference type="PROSITE" id="PS00107">
    <property type="entry name" value="PROTEIN_KINASE_ATP"/>
    <property type="match status" value="1"/>
</dbReference>
<dbReference type="Gene3D" id="3.30.200.20">
    <property type="entry name" value="Phosphorylase Kinase, domain 1"/>
    <property type="match status" value="1"/>
</dbReference>
<reference evidence="17" key="1">
    <citation type="submission" date="2022-01" db="EMBL/GenBank/DDBJ databases">
        <authorList>
            <person name="King R."/>
        </authorList>
    </citation>
    <scope>NUCLEOTIDE SEQUENCE</scope>
</reference>
<dbReference type="FunFam" id="3.30.200.20:FF:000103">
    <property type="entry name" value="Protein kinase C"/>
    <property type="match status" value="1"/>
</dbReference>
<feature type="compositionally biased region" description="Basic residues" evidence="14">
    <location>
        <begin position="716"/>
        <end position="725"/>
    </location>
</feature>
<comment type="similarity">
    <text evidence="1">Belongs to the protein kinase superfamily. AGC Ser/Thr protein kinase family. PKC subfamily.</text>
</comment>
<keyword evidence="11" id="KW-0862">Zinc</keyword>
<evidence type="ECO:0000256" key="13">
    <source>
        <dbReference type="PROSITE-ProRule" id="PRU10141"/>
    </source>
</evidence>
<evidence type="ECO:0000256" key="2">
    <source>
        <dbReference type="ARBA" id="ARBA00012429"/>
    </source>
</evidence>
<feature type="binding site" evidence="13">
    <location>
        <position position="858"/>
    </location>
    <ligand>
        <name>ATP</name>
        <dbReference type="ChEBI" id="CHEBI:30616"/>
    </ligand>
</feature>
<keyword evidence="12 13" id="KW-0067">ATP-binding</keyword>
<dbReference type="AlphaFoldDB" id="A0A9N9TFH9"/>
<evidence type="ECO:0000256" key="6">
    <source>
        <dbReference type="ARBA" id="ARBA00022723"/>
    </source>
</evidence>
<dbReference type="EC" id="2.7.11.13" evidence="2"/>
<evidence type="ECO:0000256" key="3">
    <source>
        <dbReference type="ARBA" id="ARBA00022527"/>
    </source>
</evidence>
<feature type="compositionally biased region" description="Basic and acidic residues" evidence="14">
    <location>
        <begin position="82"/>
        <end position="99"/>
    </location>
</feature>
<dbReference type="InterPro" id="IPR017892">
    <property type="entry name" value="Pkinase_C"/>
</dbReference>
<evidence type="ECO:0000259" key="15">
    <source>
        <dbReference type="PROSITE" id="PS50011"/>
    </source>
</evidence>
<dbReference type="PROSITE" id="PS51285">
    <property type="entry name" value="AGC_KINASE_CTER"/>
    <property type="match status" value="1"/>
</dbReference>
<dbReference type="InterPro" id="IPR017441">
    <property type="entry name" value="Protein_kinase_ATP_BS"/>
</dbReference>